<dbReference type="SUPFAM" id="SSF51735">
    <property type="entry name" value="NAD(P)-binding Rossmann-fold domains"/>
    <property type="match status" value="1"/>
</dbReference>
<dbReference type="PANTHER" id="PTHR43205">
    <property type="entry name" value="PROSTAGLANDIN REDUCTASE"/>
    <property type="match status" value="1"/>
</dbReference>
<reference evidence="3" key="2">
    <citation type="submission" date="2017-06" db="EMBL/GenBank/DDBJ databases">
        <title>The pomegranate genome and the genomics of punicalagin biosynthesis.</title>
        <authorList>
            <person name="Xu C."/>
        </authorList>
    </citation>
    <scope>NUCLEOTIDE SEQUENCE [LARGE SCALE GENOMIC DNA]</scope>
    <source>
        <tissue evidence="3">Fresh leaf</tissue>
    </source>
</reference>
<keyword evidence="5" id="KW-1185">Reference proteome</keyword>
<dbReference type="EMBL" id="MTKT01002492">
    <property type="protein sequence ID" value="OWM78560.1"/>
    <property type="molecule type" value="Genomic_DNA"/>
</dbReference>
<keyword evidence="1" id="KW-0560">Oxidoreductase</keyword>
<sequence>MASSVKNAVGAVVESKECYLSAYAVKGVPTSDHLKFRTVSLPVAADSIPDGHVAVELRLVSVDPYVRTRMTGRKDGLYFPPFELSEVITAFGIGRVISSRNDKYAEGDIVMNPLFPVAEYCVVPLDFLKKVDTGSSSIALPEYLSCFGVPGFTAWLGIEVLGDPKPGSNVFISAAAGGVGMYAGQLAKLKGCRVIGSTGSDEKVKLIKEEFGYDDGFNYNKETDFDAALSKYFPDGIDLYFDNVGGKMLEAVLNHINPHARISLCGMISQYNTVWTDRDGVRNLLNMVGKEVRMEGFLVGSYLHRFNDFVNDMENYLKQGKIKSKHKIYHGIESFVESLGSLFSSSNTGKVIVKV</sequence>
<dbReference type="InterPro" id="IPR036291">
    <property type="entry name" value="NAD(P)-bd_dom_sf"/>
</dbReference>
<dbReference type="Pfam" id="PF16884">
    <property type="entry name" value="ADH_N_2"/>
    <property type="match status" value="1"/>
</dbReference>
<evidence type="ECO:0000313" key="5">
    <source>
        <dbReference type="Proteomes" id="UP000515151"/>
    </source>
</evidence>
<dbReference type="AlphaFoldDB" id="A0A218X1P6"/>
<dbReference type="Gene3D" id="3.90.180.10">
    <property type="entry name" value="Medium-chain alcohol dehydrogenases, catalytic domain"/>
    <property type="match status" value="1"/>
</dbReference>
<reference evidence="6" key="4">
    <citation type="submission" date="2025-04" db="UniProtKB">
        <authorList>
            <consortium name="RefSeq"/>
        </authorList>
    </citation>
    <scope>IDENTIFICATION</scope>
    <source>
        <tissue evidence="6">Leaf</tissue>
    </source>
</reference>
<dbReference type="FunFam" id="3.40.50.720:FF:000121">
    <property type="entry name" value="Prostaglandin reductase 2"/>
    <property type="match status" value="1"/>
</dbReference>
<protein>
    <submittedName>
        <fullName evidence="6">2-alkenal reductase (NADP(+)-dependent)-like</fullName>
    </submittedName>
</protein>
<dbReference type="SMART" id="SM00829">
    <property type="entry name" value="PKS_ER"/>
    <property type="match status" value="1"/>
</dbReference>
<accession>A0A218X1P6</accession>
<dbReference type="Proteomes" id="UP000515151">
    <property type="component" value="Chromosome 2"/>
</dbReference>
<name>A0A218X1P6_PUNGR</name>
<dbReference type="OrthoDB" id="809632at2759"/>
<reference evidence="5" key="3">
    <citation type="journal article" date="2020" name="Plant Biotechnol. J.">
        <title>The pomegranate (Punica granatum L.) draft genome dissects genetic divergence between soft- and hard-seeded cultivars.</title>
        <authorList>
            <person name="Luo X."/>
            <person name="Li H."/>
            <person name="Wu Z."/>
            <person name="Yao W."/>
            <person name="Zhao P."/>
            <person name="Cao D."/>
            <person name="Yu H."/>
            <person name="Li K."/>
            <person name="Poudel K."/>
            <person name="Zhao D."/>
            <person name="Zhang F."/>
            <person name="Xia X."/>
            <person name="Chen L."/>
            <person name="Wang Q."/>
            <person name="Jing D."/>
            <person name="Cao S."/>
        </authorList>
    </citation>
    <scope>NUCLEOTIDE SEQUENCE [LARGE SCALE GENOMIC DNA]</scope>
</reference>
<dbReference type="Pfam" id="PF00107">
    <property type="entry name" value="ADH_zinc_N"/>
    <property type="match status" value="1"/>
</dbReference>
<evidence type="ECO:0000256" key="1">
    <source>
        <dbReference type="ARBA" id="ARBA00023002"/>
    </source>
</evidence>
<dbReference type="Gene3D" id="3.40.50.720">
    <property type="entry name" value="NAD(P)-binding Rossmann-like Domain"/>
    <property type="match status" value="1"/>
</dbReference>
<evidence type="ECO:0000313" key="6">
    <source>
        <dbReference type="RefSeq" id="XP_031378791.1"/>
    </source>
</evidence>
<dbReference type="InterPro" id="IPR011032">
    <property type="entry name" value="GroES-like_sf"/>
</dbReference>
<feature type="domain" description="Enoyl reductase (ER)" evidence="2">
    <location>
        <begin position="30"/>
        <end position="353"/>
    </location>
</feature>
<dbReference type="SUPFAM" id="SSF50129">
    <property type="entry name" value="GroES-like"/>
    <property type="match status" value="1"/>
</dbReference>
<organism evidence="3 4">
    <name type="scientific">Punica granatum</name>
    <name type="common">Pomegranate</name>
    <dbReference type="NCBI Taxonomy" id="22663"/>
    <lineage>
        <taxon>Eukaryota</taxon>
        <taxon>Viridiplantae</taxon>
        <taxon>Streptophyta</taxon>
        <taxon>Embryophyta</taxon>
        <taxon>Tracheophyta</taxon>
        <taxon>Spermatophyta</taxon>
        <taxon>Magnoliopsida</taxon>
        <taxon>eudicotyledons</taxon>
        <taxon>Gunneridae</taxon>
        <taxon>Pentapetalae</taxon>
        <taxon>rosids</taxon>
        <taxon>malvids</taxon>
        <taxon>Myrtales</taxon>
        <taxon>Lythraceae</taxon>
        <taxon>Punica</taxon>
    </lineage>
</organism>
<evidence type="ECO:0000259" key="2">
    <source>
        <dbReference type="SMART" id="SM00829"/>
    </source>
</evidence>
<dbReference type="InterPro" id="IPR045010">
    <property type="entry name" value="MDR_fam"/>
</dbReference>
<evidence type="ECO:0000313" key="4">
    <source>
        <dbReference type="Proteomes" id="UP000197138"/>
    </source>
</evidence>
<proteinExistence type="predicted"/>
<dbReference type="RefSeq" id="XP_031378791.1">
    <property type="nucleotide sequence ID" value="XM_031522931.1"/>
</dbReference>
<dbReference type="Proteomes" id="UP000197138">
    <property type="component" value="Unassembled WGS sequence"/>
</dbReference>
<reference evidence="4" key="1">
    <citation type="journal article" date="2017" name="Plant J.">
        <title>The pomegranate (Punica granatum L.) genome and the genomics of punicalagin biosynthesis.</title>
        <authorList>
            <person name="Qin G."/>
            <person name="Xu C."/>
            <person name="Ming R."/>
            <person name="Tang H."/>
            <person name="Guyot R."/>
            <person name="Kramer E.M."/>
            <person name="Hu Y."/>
            <person name="Yi X."/>
            <person name="Qi Y."/>
            <person name="Xu X."/>
            <person name="Gao Z."/>
            <person name="Pan H."/>
            <person name="Jian J."/>
            <person name="Tian Y."/>
            <person name="Yue Z."/>
            <person name="Xu Y."/>
        </authorList>
    </citation>
    <scope>NUCLEOTIDE SEQUENCE [LARGE SCALE GENOMIC DNA]</scope>
    <source>
        <strain evidence="4">cv. Dabenzi</strain>
    </source>
</reference>
<dbReference type="GO" id="GO:0032440">
    <property type="term" value="F:2-alkenal reductase [NAD(P)H] activity"/>
    <property type="evidence" value="ECO:0007669"/>
    <property type="project" value="TreeGrafter"/>
</dbReference>
<dbReference type="InterPro" id="IPR013149">
    <property type="entry name" value="ADH-like_C"/>
</dbReference>
<dbReference type="InterPro" id="IPR041694">
    <property type="entry name" value="ADH_N_2"/>
</dbReference>
<dbReference type="GeneID" id="116194180"/>
<dbReference type="PANTHER" id="PTHR43205:SF80">
    <property type="entry name" value="2-ALKENAL REDUCTASE (NADP(+)-DEPENDENT)-LIKE"/>
    <property type="match status" value="1"/>
</dbReference>
<dbReference type="InterPro" id="IPR020843">
    <property type="entry name" value="ER"/>
</dbReference>
<gene>
    <name evidence="6" type="primary">LOC116194180</name>
    <name evidence="3" type="ORF">CDL15_Pgr002727</name>
</gene>
<evidence type="ECO:0000313" key="3">
    <source>
        <dbReference type="EMBL" id="OWM78560.1"/>
    </source>
</evidence>